<name>A0A8S3D4J0_9BILA</name>
<reference evidence="2" key="1">
    <citation type="submission" date="2021-02" db="EMBL/GenBank/DDBJ databases">
        <authorList>
            <person name="Nowell W R."/>
        </authorList>
    </citation>
    <scope>NUCLEOTIDE SEQUENCE</scope>
</reference>
<protein>
    <submittedName>
        <fullName evidence="2">Uncharacterized protein</fullName>
    </submittedName>
</protein>
<sequence>MSTSSTPLTQADAYGIVVGLGILFAVGMV</sequence>
<keyword evidence="1" id="KW-1133">Transmembrane helix</keyword>
<gene>
    <name evidence="2" type="ORF">SMN809_LOCUS55549</name>
</gene>
<proteinExistence type="predicted"/>
<keyword evidence="1" id="KW-0472">Membrane</keyword>
<evidence type="ECO:0000313" key="2">
    <source>
        <dbReference type="EMBL" id="CAF4978055.1"/>
    </source>
</evidence>
<dbReference type="AlphaFoldDB" id="A0A8S3D4J0"/>
<evidence type="ECO:0000256" key="1">
    <source>
        <dbReference type="SAM" id="Phobius"/>
    </source>
</evidence>
<dbReference type="Proteomes" id="UP000676336">
    <property type="component" value="Unassembled WGS sequence"/>
</dbReference>
<feature type="non-terminal residue" evidence="2">
    <location>
        <position position="29"/>
    </location>
</feature>
<comment type="caution">
    <text evidence="2">The sequence shown here is derived from an EMBL/GenBank/DDBJ whole genome shotgun (WGS) entry which is preliminary data.</text>
</comment>
<dbReference type="EMBL" id="CAJOBI010196505">
    <property type="protein sequence ID" value="CAF4978055.1"/>
    <property type="molecule type" value="Genomic_DNA"/>
</dbReference>
<keyword evidence="1" id="KW-0812">Transmembrane</keyword>
<accession>A0A8S3D4J0</accession>
<feature type="transmembrane region" description="Helical" evidence="1">
    <location>
        <begin position="12"/>
        <end position="28"/>
    </location>
</feature>
<evidence type="ECO:0000313" key="3">
    <source>
        <dbReference type="Proteomes" id="UP000676336"/>
    </source>
</evidence>
<organism evidence="2 3">
    <name type="scientific">Rotaria magnacalcarata</name>
    <dbReference type="NCBI Taxonomy" id="392030"/>
    <lineage>
        <taxon>Eukaryota</taxon>
        <taxon>Metazoa</taxon>
        <taxon>Spiralia</taxon>
        <taxon>Gnathifera</taxon>
        <taxon>Rotifera</taxon>
        <taxon>Eurotatoria</taxon>
        <taxon>Bdelloidea</taxon>
        <taxon>Philodinida</taxon>
        <taxon>Philodinidae</taxon>
        <taxon>Rotaria</taxon>
    </lineage>
</organism>